<organism evidence="3 4">
    <name type="scientific">Synchytrium microbalum</name>
    <dbReference type="NCBI Taxonomy" id="1806994"/>
    <lineage>
        <taxon>Eukaryota</taxon>
        <taxon>Fungi</taxon>
        <taxon>Fungi incertae sedis</taxon>
        <taxon>Chytridiomycota</taxon>
        <taxon>Chytridiomycota incertae sedis</taxon>
        <taxon>Chytridiomycetes</taxon>
        <taxon>Synchytriales</taxon>
        <taxon>Synchytriaceae</taxon>
        <taxon>Synchytrium</taxon>
    </lineage>
</organism>
<feature type="domain" description="Methyltransferase FkbM" evidence="2">
    <location>
        <begin position="70"/>
        <end position="233"/>
    </location>
</feature>
<dbReference type="OrthoDB" id="10006218at2759"/>
<accession>A0A507C0B9</accession>
<dbReference type="Proteomes" id="UP000319731">
    <property type="component" value="Unassembled WGS sequence"/>
</dbReference>
<keyword evidence="1" id="KW-1133">Transmembrane helix</keyword>
<name>A0A507C0B9_9FUNG</name>
<keyword evidence="4" id="KW-1185">Reference proteome</keyword>
<dbReference type="Gene3D" id="3.40.50.150">
    <property type="entry name" value="Vaccinia Virus protein VP39"/>
    <property type="match status" value="1"/>
</dbReference>
<dbReference type="PANTHER" id="PTHR44843">
    <property type="entry name" value="METHYLTRANSFERASE"/>
    <property type="match status" value="1"/>
</dbReference>
<evidence type="ECO:0000313" key="4">
    <source>
        <dbReference type="Proteomes" id="UP000319731"/>
    </source>
</evidence>
<evidence type="ECO:0000259" key="2">
    <source>
        <dbReference type="Pfam" id="PF05050"/>
    </source>
</evidence>
<feature type="transmembrane region" description="Helical" evidence="1">
    <location>
        <begin position="18"/>
        <end position="37"/>
    </location>
</feature>
<dbReference type="EMBL" id="QEAO01000026">
    <property type="protein sequence ID" value="TPX32851.1"/>
    <property type="molecule type" value="Genomic_DNA"/>
</dbReference>
<dbReference type="SUPFAM" id="SSF53335">
    <property type="entry name" value="S-adenosyl-L-methionine-dependent methyltransferases"/>
    <property type="match status" value="1"/>
</dbReference>
<dbReference type="RefSeq" id="XP_031023988.1">
    <property type="nucleotide sequence ID" value="XM_031170036.1"/>
</dbReference>
<protein>
    <recommendedName>
        <fullName evidence="2">Methyltransferase FkbM domain-containing protein</fullName>
    </recommendedName>
</protein>
<proteinExistence type="predicted"/>
<dbReference type="AlphaFoldDB" id="A0A507C0B9"/>
<evidence type="ECO:0000256" key="1">
    <source>
        <dbReference type="SAM" id="Phobius"/>
    </source>
</evidence>
<dbReference type="InterPro" id="IPR029063">
    <property type="entry name" value="SAM-dependent_MTases_sf"/>
</dbReference>
<dbReference type="PANTHER" id="PTHR44843:SF14">
    <property type="entry name" value="METHYLTRANSFERASE TYPE 11 DOMAIN-CONTAINING PROTEIN"/>
    <property type="match status" value="1"/>
</dbReference>
<dbReference type="InterPro" id="IPR006342">
    <property type="entry name" value="FkbM_mtfrase"/>
</dbReference>
<evidence type="ECO:0000313" key="3">
    <source>
        <dbReference type="EMBL" id="TPX32851.1"/>
    </source>
</evidence>
<sequence length="262" mass="29456">MKGGLLSKISPLASSRDAIVTIACFIAVILMLSFNFVPQKTQCNDNLLPSLYEQVNDSMSPRRCAFIDLGANRADTLKVWLKEENAKFQYDFPLPFWVKQHSDCEIYLFEANPLFTPELREAEKVYNDRGIKVKAFPETAVSAFDGQITLYLDEVNVDHDFWGTTVHGNGNEKVVNVTAMDVGVWLKKTFGPQDYVLVKMDIEKAEYDVLPRFLEVGAGSVIDVLLVEYHPYDTSNGQHQIAADAAIKLSDTIFMPKYDSPA</sequence>
<keyword evidence="1" id="KW-0812">Transmembrane</keyword>
<comment type="caution">
    <text evidence="3">The sequence shown here is derived from an EMBL/GenBank/DDBJ whole genome shotgun (WGS) entry which is preliminary data.</text>
</comment>
<dbReference type="GeneID" id="42005333"/>
<gene>
    <name evidence="3" type="ORF">SmJEL517_g04108</name>
</gene>
<reference evidence="3 4" key="1">
    <citation type="journal article" date="2019" name="Sci. Rep.">
        <title>Comparative genomics of chytrid fungi reveal insights into the obligate biotrophic and pathogenic lifestyle of Synchytrium endobioticum.</title>
        <authorList>
            <person name="van de Vossenberg B.T.L.H."/>
            <person name="Warris S."/>
            <person name="Nguyen H.D.T."/>
            <person name="van Gent-Pelzer M.P.E."/>
            <person name="Joly D.L."/>
            <person name="van de Geest H.C."/>
            <person name="Bonants P.J.M."/>
            <person name="Smith D.S."/>
            <person name="Levesque C.A."/>
            <person name="van der Lee T.A.J."/>
        </authorList>
    </citation>
    <scope>NUCLEOTIDE SEQUENCE [LARGE SCALE GENOMIC DNA]</scope>
    <source>
        <strain evidence="3 4">JEL517</strain>
    </source>
</reference>
<dbReference type="Pfam" id="PF05050">
    <property type="entry name" value="Methyltransf_21"/>
    <property type="match status" value="1"/>
</dbReference>
<keyword evidence="1" id="KW-0472">Membrane</keyword>